<dbReference type="AlphaFoldDB" id="A0A8H6WSI5"/>
<dbReference type="Pfam" id="PF18885">
    <property type="entry name" value="DUF5648"/>
    <property type="match status" value="1"/>
</dbReference>
<feature type="signal peptide" evidence="1">
    <location>
        <begin position="1"/>
        <end position="19"/>
    </location>
</feature>
<evidence type="ECO:0000259" key="2">
    <source>
        <dbReference type="Pfam" id="PF18885"/>
    </source>
</evidence>
<comment type="caution">
    <text evidence="3">The sequence shown here is derived from an EMBL/GenBank/DDBJ whole genome shotgun (WGS) entry which is preliminary data.</text>
</comment>
<reference evidence="3" key="1">
    <citation type="submission" date="2020-05" db="EMBL/GenBank/DDBJ databases">
        <title>Mycena genomes resolve the evolution of fungal bioluminescence.</title>
        <authorList>
            <person name="Tsai I.J."/>
        </authorList>
    </citation>
    <scope>NUCLEOTIDE SEQUENCE</scope>
    <source>
        <strain evidence="3">CCC161011</strain>
    </source>
</reference>
<protein>
    <recommendedName>
        <fullName evidence="2">DUF5648 domain-containing protein</fullName>
    </recommendedName>
</protein>
<dbReference type="OrthoDB" id="9971254at2759"/>
<keyword evidence="4" id="KW-1185">Reference proteome</keyword>
<proteinExistence type="predicted"/>
<feature type="chain" id="PRO_5034760126" description="DUF5648 domain-containing protein" evidence="1">
    <location>
        <begin position="20"/>
        <end position="165"/>
    </location>
</feature>
<organism evidence="3 4">
    <name type="scientific">Mycena venus</name>
    <dbReference type="NCBI Taxonomy" id="2733690"/>
    <lineage>
        <taxon>Eukaryota</taxon>
        <taxon>Fungi</taxon>
        <taxon>Dikarya</taxon>
        <taxon>Basidiomycota</taxon>
        <taxon>Agaricomycotina</taxon>
        <taxon>Agaricomycetes</taxon>
        <taxon>Agaricomycetidae</taxon>
        <taxon>Agaricales</taxon>
        <taxon>Marasmiineae</taxon>
        <taxon>Mycenaceae</taxon>
        <taxon>Mycena</taxon>
    </lineage>
</organism>
<accession>A0A8H6WSI5</accession>
<dbReference type="Proteomes" id="UP000620124">
    <property type="component" value="Unassembled WGS sequence"/>
</dbReference>
<keyword evidence="1" id="KW-0732">Signal</keyword>
<dbReference type="InterPro" id="IPR043708">
    <property type="entry name" value="DUF5648"/>
</dbReference>
<name>A0A8H6WSI5_9AGAR</name>
<dbReference type="EMBL" id="JACAZI010000036">
    <property type="protein sequence ID" value="KAF7328322.1"/>
    <property type="molecule type" value="Genomic_DNA"/>
</dbReference>
<evidence type="ECO:0000313" key="3">
    <source>
        <dbReference type="EMBL" id="KAF7328322.1"/>
    </source>
</evidence>
<evidence type="ECO:0000313" key="4">
    <source>
        <dbReference type="Proteomes" id="UP000620124"/>
    </source>
</evidence>
<evidence type="ECO:0000256" key="1">
    <source>
        <dbReference type="SAM" id="SignalP"/>
    </source>
</evidence>
<feature type="domain" description="DUF5648" evidence="2">
    <location>
        <begin position="64"/>
        <end position="156"/>
    </location>
</feature>
<sequence length="165" mass="18355">MTGITPLVFLSLWVSLACALFIPAPVMERQSNETCGDPLEAVPYYRTYSSSKARVVGLVFVTQAASIVPFYRLQSGSHRFYTISTTERDNAIASGYVLYTAEPVVYIYPTQICGSVPLYRLYKPAVQDTVYTASESERLEFISSQGYEDVEIAGYLLPLDNTQCT</sequence>
<gene>
    <name evidence="3" type="ORF">MVEN_02547600</name>
</gene>